<proteinExistence type="predicted"/>
<dbReference type="KEGG" id="nsl:BOX37_28030"/>
<dbReference type="RefSeq" id="WP_071930309.1">
    <property type="nucleotide sequence ID" value="NZ_CP018082.1"/>
</dbReference>
<evidence type="ECO:0000313" key="2">
    <source>
        <dbReference type="Proteomes" id="UP000183810"/>
    </source>
</evidence>
<dbReference type="AlphaFoldDB" id="A0A1J0VYK5"/>
<evidence type="ECO:0000313" key="1">
    <source>
        <dbReference type="EMBL" id="APE37140.1"/>
    </source>
</evidence>
<gene>
    <name evidence="1" type="ORF">BOX37_28030</name>
</gene>
<keyword evidence="2" id="KW-1185">Reference proteome</keyword>
<accession>A0A1J0VYK5</accession>
<reference evidence="1" key="1">
    <citation type="submission" date="2016-11" db="EMBL/GenBank/DDBJ databases">
        <authorList>
            <person name="Jaros S."/>
            <person name="Januszkiewicz K."/>
            <person name="Wedrychowicz H."/>
        </authorList>
    </citation>
    <scope>NUCLEOTIDE SEQUENCE [LARGE SCALE GENOMIC DNA]</scope>
    <source>
        <strain evidence="1">Y48</strain>
    </source>
</reference>
<protein>
    <recommendedName>
        <fullName evidence="3">Nucleotidyltransferase</fullName>
    </recommendedName>
</protein>
<organism evidence="1 2">
    <name type="scientific">Nocardia mangyaensis</name>
    <dbReference type="NCBI Taxonomy" id="2213200"/>
    <lineage>
        <taxon>Bacteria</taxon>
        <taxon>Bacillati</taxon>
        <taxon>Actinomycetota</taxon>
        <taxon>Actinomycetes</taxon>
        <taxon>Mycobacteriales</taxon>
        <taxon>Nocardiaceae</taxon>
        <taxon>Nocardia</taxon>
    </lineage>
</organism>
<evidence type="ECO:0008006" key="3">
    <source>
        <dbReference type="Google" id="ProtNLM"/>
    </source>
</evidence>
<dbReference type="OrthoDB" id="5181343at2"/>
<dbReference type="Proteomes" id="UP000183810">
    <property type="component" value="Chromosome"/>
</dbReference>
<sequence>MNLDNTQLEQESEQVLTDLCTTAEQLARTHPDLVRASFVTGSFVAGHWNRQRPSLNLYFIAVGDRGNALRLELARSWQTQREALAEQGWELLVDCHPYTVSHRPTTEAAQRLVSLTTKVLEGDHDTNRYRLPPTIGPGWCRAFRMLNGDPADVLLLAPHPRRTGEWARTVHRALSHYRNILDHLPWALAWYERPQILVEESARYAEEAIKDALALKLTDSELSAGMHMELLADWAVAAREFLNDRFGPDAVAVADTVTDLKDLRNQDLLSVGEAEQAWLQAQQVWQWAWEQYLPIARELLPDNDFTRVDAFV</sequence>
<name>A0A1J0VYK5_9NOCA</name>
<dbReference type="EMBL" id="CP018082">
    <property type="protein sequence ID" value="APE37140.1"/>
    <property type="molecule type" value="Genomic_DNA"/>
</dbReference>